<feature type="transmembrane region" description="Helical" evidence="1">
    <location>
        <begin position="15"/>
        <end position="33"/>
    </location>
</feature>
<evidence type="ECO:0000313" key="3">
    <source>
        <dbReference type="Proteomes" id="UP000533598"/>
    </source>
</evidence>
<evidence type="ECO:0000313" key="2">
    <source>
        <dbReference type="EMBL" id="MBB4678615.1"/>
    </source>
</evidence>
<keyword evidence="1" id="KW-0472">Membrane</keyword>
<dbReference type="Proteomes" id="UP000533598">
    <property type="component" value="Unassembled WGS sequence"/>
</dbReference>
<feature type="transmembrane region" description="Helical" evidence="1">
    <location>
        <begin position="90"/>
        <end position="108"/>
    </location>
</feature>
<proteinExistence type="predicted"/>
<reference evidence="2 3" key="1">
    <citation type="submission" date="2020-08" db="EMBL/GenBank/DDBJ databases">
        <title>Sequencing the genomes of 1000 actinobacteria strains.</title>
        <authorList>
            <person name="Klenk H.-P."/>
        </authorList>
    </citation>
    <scope>NUCLEOTIDE SEQUENCE [LARGE SCALE GENOMIC DNA]</scope>
    <source>
        <strain evidence="2 3">DSM 44230</strain>
    </source>
</reference>
<evidence type="ECO:0000256" key="1">
    <source>
        <dbReference type="SAM" id="Phobius"/>
    </source>
</evidence>
<keyword evidence="1" id="KW-1133">Transmembrane helix</keyword>
<keyword evidence="1" id="KW-0812">Transmembrane</keyword>
<feature type="transmembrane region" description="Helical" evidence="1">
    <location>
        <begin position="114"/>
        <end position="134"/>
    </location>
</feature>
<gene>
    <name evidence="2" type="ORF">HNR67_004733</name>
</gene>
<keyword evidence="3" id="KW-1185">Reference proteome</keyword>
<dbReference type="EMBL" id="JACHMH010000001">
    <property type="protein sequence ID" value="MBB4678615.1"/>
    <property type="molecule type" value="Genomic_DNA"/>
</dbReference>
<accession>A0A7W7CCK1</accession>
<organism evidence="2 3">
    <name type="scientific">Crossiella cryophila</name>
    <dbReference type="NCBI Taxonomy" id="43355"/>
    <lineage>
        <taxon>Bacteria</taxon>
        <taxon>Bacillati</taxon>
        <taxon>Actinomycetota</taxon>
        <taxon>Actinomycetes</taxon>
        <taxon>Pseudonocardiales</taxon>
        <taxon>Pseudonocardiaceae</taxon>
        <taxon>Crossiella</taxon>
    </lineage>
</organism>
<comment type="caution">
    <text evidence="2">The sequence shown here is derived from an EMBL/GenBank/DDBJ whole genome shotgun (WGS) entry which is preliminary data.</text>
</comment>
<sequence length="155" mass="17281">MTVKWDLPEMDWDTWSKILVGVFGAIAAGLKLWEMHRARSARLNELKTMLEIAGSLPADSAAKMLVTRHVEASLTSFVSEEQTKRRDPTGIVLGVAFIGGGSWLAYTALTSSGWWWFLAAPVLAIGLAGFTQDVTRRERDARGRPVRIRPDRKKK</sequence>
<dbReference type="RefSeq" id="WP_185004468.1">
    <property type="nucleotide sequence ID" value="NZ_BAAAUI010000010.1"/>
</dbReference>
<dbReference type="AlphaFoldDB" id="A0A7W7CCK1"/>
<name>A0A7W7CCK1_9PSEU</name>
<protein>
    <submittedName>
        <fullName evidence="2">Putative phage tail protein</fullName>
    </submittedName>
</protein>